<protein>
    <recommendedName>
        <fullName evidence="7 8">Glutamine-dependent NAD(+) synthetase</fullName>
        <ecNumber evidence="7 8">6.3.5.1</ecNumber>
    </recommendedName>
    <alternativeName>
        <fullName evidence="7 8">NAD(+) synthase [glutamine-hydrolyzing]</fullName>
    </alternativeName>
</protein>
<evidence type="ECO:0000256" key="5">
    <source>
        <dbReference type="ARBA" id="ARBA00022840"/>
    </source>
</evidence>
<dbReference type="GO" id="GO:0009435">
    <property type="term" value="P:NAD+ biosynthetic process"/>
    <property type="evidence" value="ECO:0007669"/>
    <property type="project" value="UniProtKB-UniRule"/>
</dbReference>
<keyword evidence="5 7" id="KW-0067">ATP-binding</keyword>
<dbReference type="InterPro" id="IPR003694">
    <property type="entry name" value="NAD_synthase"/>
</dbReference>
<feature type="binding site" evidence="7">
    <location>
        <begin position="297"/>
        <end position="304"/>
    </location>
    <ligand>
        <name>ATP</name>
        <dbReference type="ChEBI" id="CHEBI:30616"/>
    </ligand>
</feature>
<evidence type="ECO:0000313" key="11">
    <source>
        <dbReference type="EMBL" id="MBC8361848.1"/>
    </source>
</evidence>
<dbReference type="EMBL" id="JACNJH010000155">
    <property type="protein sequence ID" value="MBC8361848.1"/>
    <property type="molecule type" value="Genomic_DNA"/>
</dbReference>
<comment type="caution">
    <text evidence="11">The sequence shown here is derived from an EMBL/GenBank/DDBJ whole genome shotgun (WGS) entry which is preliminary data.</text>
</comment>
<dbReference type="CDD" id="cd00553">
    <property type="entry name" value="NAD_synthase"/>
    <property type="match status" value="1"/>
</dbReference>
<evidence type="ECO:0000256" key="1">
    <source>
        <dbReference type="ARBA" id="ARBA00005188"/>
    </source>
</evidence>
<dbReference type="Proteomes" id="UP000603434">
    <property type="component" value="Unassembled WGS sequence"/>
</dbReference>
<dbReference type="CDD" id="cd07570">
    <property type="entry name" value="GAT_Gln-NAD-synth"/>
    <property type="match status" value="1"/>
</dbReference>
<keyword evidence="4 7" id="KW-0547">Nucleotide-binding</keyword>
<dbReference type="UniPathway" id="UPA00253">
    <property type="reaction ID" value="UER00334"/>
</dbReference>
<evidence type="ECO:0000256" key="9">
    <source>
        <dbReference type="RuleBase" id="RU003811"/>
    </source>
</evidence>
<feature type="domain" description="CN hydrolase" evidence="10">
    <location>
        <begin position="1"/>
        <end position="260"/>
    </location>
</feature>
<dbReference type="GO" id="GO:0005524">
    <property type="term" value="F:ATP binding"/>
    <property type="evidence" value="ECO:0007669"/>
    <property type="project" value="UniProtKB-UniRule"/>
</dbReference>
<dbReference type="AlphaFoldDB" id="A0A8J6NXR4"/>
<comment type="pathway">
    <text evidence="1 7 8">Cofactor biosynthesis; NAD(+) biosynthesis; NAD(+) from deamido-NAD(+) (L-Gln route): step 1/1.</text>
</comment>
<feature type="binding site" evidence="7">
    <location>
        <position position="185"/>
    </location>
    <ligand>
        <name>L-glutamine</name>
        <dbReference type="ChEBI" id="CHEBI:58359"/>
    </ligand>
</feature>
<dbReference type="PANTHER" id="PTHR23090">
    <property type="entry name" value="NH 3 /GLUTAMINE-DEPENDENT NAD + SYNTHETASE"/>
    <property type="match status" value="1"/>
</dbReference>
<proteinExistence type="inferred from homology"/>
<evidence type="ECO:0000256" key="2">
    <source>
        <dbReference type="ARBA" id="ARBA00007145"/>
    </source>
</evidence>
<name>A0A8J6NXR4_9BACT</name>
<accession>A0A8J6NXR4</accession>
<evidence type="ECO:0000313" key="12">
    <source>
        <dbReference type="Proteomes" id="UP000603434"/>
    </source>
</evidence>
<comment type="caution">
    <text evidence="7">Lacks conserved residue(s) required for the propagation of feature annotation.</text>
</comment>
<dbReference type="InterPro" id="IPR036526">
    <property type="entry name" value="C-N_Hydrolase_sf"/>
</dbReference>
<evidence type="ECO:0000256" key="4">
    <source>
        <dbReference type="ARBA" id="ARBA00022741"/>
    </source>
</evidence>
<dbReference type="InterPro" id="IPR003010">
    <property type="entry name" value="C-N_Hydrolase"/>
</dbReference>
<comment type="similarity">
    <text evidence="2 7 8">In the C-terminal section; belongs to the NAD synthetase family.</text>
</comment>
<dbReference type="Gene3D" id="3.40.50.620">
    <property type="entry name" value="HUPs"/>
    <property type="match status" value="1"/>
</dbReference>
<evidence type="ECO:0000259" key="10">
    <source>
        <dbReference type="PROSITE" id="PS50263"/>
    </source>
</evidence>
<feature type="binding site" evidence="7">
    <location>
        <position position="404"/>
    </location>
    <ligand>
        <name>ATP</name>
        <dbReference type="ChEBI" id="CHEBI:30616"/>
    </ligand>
</feature>
<comment type="catalytic activity">
    <reaction evidence="7 8">
        <text>deamido-NAD(+) + L-glutamine + ATP + H2O = L-glutamate + AMP + diphosphate + NAD(+) + H(+)</text>
        <dbReference type="Rhea" id="RHEA:24384"/>
        <dbReference type="ChEBI" id="CHEBI:15377"/>
        <dbReference type="ChEBI" id="CHEBI:15378"/>
        <dbReference type="ChEBI" id="CHEBI:29985"/>
        <dbReference type="ChEBI" id="CHEBI:30616"/>
        <dbReference type="ChEBI" id="CHEBI:33019"/>
        <dbReference type="ChEBI" id="CHEBI:57540"/>
        <dbReference type="ChEBI" id="CHEBI:58359"/>
        <dbReference type="ChEBI" id="CHEBI:58437"/>
        <dbReference type="ChEBI" id="CHEBI:456215"/>
        <dbReference type="EC" id="6.3.5.1"/>
    </reaction>
</comment>
<dbReference type="NCBIfam" id="TIGR00552">
    <property type="entry name" value="nadE"/>
    <property type="match status" value="1"/>
</dbReference>
<organism evidence="11 12">
    <name type="scientific">Candidatus Desulfatibia profunda</name>
    <dbReference type="NCBI Taxonomy" id="2841695"/>
    <lineage>
        <taxon>Bacteria</taxon>
        <taxon>Pseudomonadati</taxon>
        <taxon>Thermodesulfobacteriota</taxon>
        <taxon>Desulfobacteria</taxon>
        <taxon>Desulfobacterales</taxon>
        <taxon>Desulfobacterales incertae sedis</taxon>
        <taxon>Candidatus Desulfatibia</taxon>
    </lineage>
</organism>
<feature type="active site" description="Nucleophile; for glutaminase activity" evidence="7">
    <location>
        <position position="148"/>
    </location>
</feature>
<evidence type="ECO:0000256" key="3">
    <source>
        <dbReference type="ARBA" id="ARBA00022598"/>
    </source>
</evidence>
<dbReference type="GO" id="GO:0005737">
    <property type="term" value="C:cytoplasm"/>
    <property type="evidence" value="ECO:0007669"/>
    <property type="project" value="InterPro"/>
</dbReference>
<dbReference type="InterPro" id="IPR022310">
    <property type="entry name" value="NAD/GMP_synthase"/>
</dbReference>
<keyword evidence="3 7" id="KW-0436">Ligase</keyword>
<dbReference type="Gene3D" id="3.60.110.10">
    <property type="entry name" value="Carbon-nitrogen hydrolase"/>
    <property type="match status" value="1"/>
</dbReference>
<comment type="similarity">
    <text evidence="9">Belongs to the NAD synthetase family.</text>
</comment>
<gene>
    <name evidence="7" type="primary">nadE</name>
    <name evidence="11" type="ORF">H8E23_10665</name>
</gene>
<dbReference type="GO" id="GO:0003952">
    <property type="term" value="F:NAD+ synthase (glutamine-hydrolyzing) activity"/>
    <property type="evidence" value="ECO:0007669"/>
    <property type="project" value="UniProtKB-UniRule"/>
</dbReference>
<dbReference type="EC" id="6.3.5.1" evidence="7 8"/>
<sequence>MKIALAQINPIIGEFNHNFSRIMHFVGEAVKLSCDLVVFSELSITGYPPRDLLERNDFIDANLACLERLMASVRGIGVICGFVDKNPAEEGNVLFNSSVLFENGKILHKVYKQLLPTYDIFDERRYFEPGSQSSVYAYKDHRIGLTICEDAWNDKDIFKHRIYSIDPVAQLVQAGADLVINVAASPFYLGHTEFRWNMFKTMACKYKVPFVYANQVGGNDSILFDGLSTAFDKNGIMAARARDFEEDFMVFDSKASEFSPDSLHPVSGSDIESILRALVMGTRDYVTKCGFSKVVVGLSGGIDSALTAAIAVKALGLENVSGVFMPSRYTSKENHEDTVKLSENLGIAYIQIPIDSMFKEFLRFISPDFKERNVGITEQNIQARIRGTILMALSNKYGSLVLSTGNKSELAVGYCTLYGDMTGGLAVISDVPKTTVYDLARFINQDKEYIPQRIIDKIPSAELKPDQSDQDDLPPYEVLDSILKGYIEGFKSANQLIQMGFDQSTVEDVISRVDRNEYKRHQAAPGLKVTSKAFGYGRRYPLAQRYTNT</sequence>
<dbReference type="SUPFAM" id="SSF56317">
    <property type="entry name" value="Carbon-nitrogen hydrolase"/>
    <property type="match status" value="1"/>
</dbReference>
<comment type="function">
    <text evidence="7">Catalyzes the ATP-dependent amidation of deamido-NAD to form NAD. Uses L-glutamine as a nitrogen source.</text>
</comment>
<dbReference type="NCBIfam" id="NF010588">
    <property type="entry name" value="PRK13981.1"/>
    <property type="match status" value="1"/>
</dbReference>
<dbReference type="FunFam" id="3.40.50.620:FF:000106">
    <property type="entry name" value="Glutamine-dependent NAD(+) synthetase"/>
    <property type="match status" value="1"/>
</dbReference>
<dbReference type="Pfam" id="PF02540">
    <property type="entry name" value="NAD_synthase"/>
    <property type="match status" value="1"/>
</dbReference>
<dbReference type="InterPro" id="IPR014445">
    <property type="entry name" value="Gln-dep_NAD_synthase"/>
</dbReference>
<feature type="active site" description="For glutaminase activity" evidence="7">
    <location>
        <position position="112"/>
    </location>
</feature>
<evidence type="ECO:0000256" key="6">
    <source>
        <dbReference type="ARBA" id="ARBA00023027"/>
    </source>
</evidence>
<reference evidence="11 12" key="1">
    <citation type="submission" date="2020-08" db="EMBL/GenBank/DDBJ databases">
        <title>Bridging the membrane lipid divide: bacteria of the FCB group superphylum have the potential to synthesize archaeal ether lipids.</title>
        <authorList>
            <person name="Villanueva L."/>
            <person name="Von Meijenfeldt F.A.B."/>
            <person name="Westbye A.B."/>
            <person name="Yadav S."/>
            <person name="Hopmans E.C."/>
            <person name="Dutilh B.E."/>
            <person name="Sinninghe Damste J.S."/>
        </authorList>
    </citation>
    <scope>NUCLEOTIDE SEQUENCE [LARGE SCALE GENOMIC DNA]</scope>
    <source>
        <strain evidence="11">NIOZ-UU30</strain>
    </source>
</reference>
<dbReference type="PIRSF" id="PIRSF006630">
    <property type="entry name" value="NADS_GAT"/>
    <property type="match status" value="1"/>
</dbReference>
<dbReference type="HAMAP" id="MF_02090">
    <property type="entry name" value="NadE_glutamine_dep"/>
    <property type="match status" value="1"/>
</dbReference>
<feature type="active site" description="Proton acceptor; for glutaminase activity" evidence="7">
    <location>
        <position position="41"/>
    </location>
</feature>
<feature type="binding site" evidence="7">
    <location>
        <position position="118"/>
    </location>
    <ligand>
        <name>L-glutamine</name>
        <dbReference type="ChEBI" id="CHEBI:58359"/>
    </ligand>
</feature>
<feature type="binding site" evidence="7">
    <location>
        <position position="519"/>
    </location>
    <ligand>
        <name>deamido-NAD(+)</name>
        <dbReference type="ChEBI" id="CHEBI:58437"/>
        <note>ligand shared between two neighboring subunits</note>
    </ligand>
</feature>
<feature type="binding site" evidence="7">
    <location>
        <position position="409"/>
    </location>
    <ligand>
        <name>deamido-NAD(+)</name>
        <dbReference type="ChEBI" id="CHEBI:58437"/>
        <note>ligand shared between two neighboring subunits</note>
    </ligand>
</feature>
<dbReference type="Pfam" id="PF00795">
    <property type="entry name" value="CN_hydrolase"/>
    <property type="match status" value="1"/>
</dbReference>
<dbReference type="PROSITE" id="PS50263">
    <property type="entry name" value="CN_HYDROLASE"/>
    <property type="match status" value="1"/>
</dbReference>
<feature type="binding site" evidence="7">
    <location>
        <position position="380"/>
    </location>
    <ligand>
        <name>deamido-NAD(+)</name>
        <dbReference type="ChEBI" id="CHEBI:58437"/>
        <note>ligand shared between two neighboring subunits</note>
    </ligand>
</feature>
<dbReference type="SUPFAM" id="SSF52402">
    <property type="entry name" value="Adenine nucleotide alpha hydrolases-like"/>
    <property type="match status" value="1"/>
</dbReference>
<dbReference type="PANTHER" id="PTHR23090:SF9">
    <property type="entry name" value="GLUTAMINE-DEPENDENT NAD(+) SYNTHETASE"/>
    <property type="match status" value="1"/>
</dbReference>
<dbReference type="GO" id="GO:0004359">
    <property type="term" value="F:glutaminase activity"/>
    <property type="evidence" value="ECO:0007669"/>
    <property type="project" value="InterPro"/>
</dbReference>
<evidence type="ECO:0000256" key="7">
    <source>
        <dbReference type="HAMAP-Rule" id="MF_02090"/>
    </source>
</evidence>
<keyword evidence="6 7" id="KW-0520">NAD</keyword>
<evidence type="ECO:0000256" key="8">
    <source>
        <dbReference type="PIRNR" id="PIRNR006630"/>
    </source>
</evidence>
<dbReference type="InterPro" id="IPR014729">
    <property type="entry name" value="Rossmann-like_a/b/a_fold"/>
</dbReference>
<dbReference type="GO" id="GO:0008795">
    <property type="term" value="F:NAD+ synthase activity"/>
    <property type="evidence" value="ECO:0007669"/>
    <property type="project" value="UniProtKB-UniRule"/>
</dbReference>